<feature type="transmembrane region" description="Helical" evidence="6">
    <location>
        <begin position="173"/>
        <end position="192"/>
    </location>
</feature>
<keyword evidence="5 6" id="KW-0472">Membrane</keyword>
<keyword evidence="4 6" id="KW-1133">Transmembrane helix</keyword>
<feature type="transmembrane region" description="Helical" evidence="6">
    <location>
        <begin position="351"/>
        <end position="373"/>
    </location>
</feature>
<evidence type="ECO:0000256" key="1">
    <source>
        <dbReference type="ARBA" id="ARBA00004651"/>
    </source>
</evidence>
<feature type="transmembrane region" description="Helical" evidence="6">
    <location>
        <begin position="109"/>
        <end position="133"/>
    </location>
</feature>
<evidence type="ECO:0008006" key="9">
    <source>
        <dbReference type="Google" id="ProtNLM"/>
    </source>
</evidence>
<comment type="subcellular location">
    <subcellularLocation>
        <location evidence="1">Cell membrane</location>
        <topology evidence="1">Multi-pass membrane protein</topology>
    </subcellularLocation>
</comment>
<dbReference type="InterPro" id="IPR050833">
    <property type="entry name" value="Poly_Biosynth_Transport"/>
</dbReference>
<evidence type="ECO:0000313" key="8">
    <source>
        <dbReference type="Proteomes" id="UP000286773"/>
    </source>
</evidence>
<feature type="transmembrane region" description="Helical" evidence="6">
    <location>
        <begin position="242"/>
        <end position="264"/>
    </location>
</feature>
<feature type="transmembrane region" description="Helical" evidence="6">
    <location>
        <begin position="139"/>
        <end position="161"/>
    </location>
</feature>
<feature type="transmembrane region" description="Helical" evidence="6">
    <location>
        <begin position="30"/>
        <end position="55"/>
    </location>
</feature>
<dbReference type="EMBL" id="NGKC01000008">
    <property type="protein sequence ID" value="RSU11478.1"/>
    <property type="molecule type" value="Genomic_DNA"/>
</dbReference>
<sequence length="491" mass="55258">MVLEQRRLVAASAKKSGPVGGARLKKFRTLFLNISYTVSSNLLTLIVSTVVTLFLPKLLGIEAYGYFQLYVFYVSYVGFLHFGWCDGIYLKYGGERYDTLDKATFSGQFYALLISQTLITLAFVLAIVLFGGSSGEKELVLLASALNIVILNMRTFSTFVLQATNRMKDFSVITILDRLVYVILVIGLLAFRVARFEYYIAADMIGKLVSLIVSFVKIKSIAFPKKTGIAWDKTEAIDNVRVGINLMFANIASTLILGIVRFGIQTQWSVAVFGKISLTLSISNLLMVFVNAVSLAIFPLLKRVKESEYARIYPIVRSIIMPLVLAALLCYYPLNIILVKWLPNYADSLRYMAIVFPMVVFESKVSLLTNTYLKALRKERKIFQVNLMSALLSLISTLVLVFGLKSLFLSMLSIVLLLAFRSSYAEMILARYIDITIYQDMAVEFLLVGAFIVTSWHLSMAVGAIIYSILLAGYFIWKRHDFVQIRQLIKS</sequence>
<dbReference type="InterPro" id="IPR002797">
    <property type="entry name" value="Polysacc_synth"/>
</dbReference>
<evidence type="ECO:0000256" key="2">
    <source>
        <dbReference type="ARBA" id="ARBA00022475"/>
    </source>
</evidence>
<keyword evidence="2" id="KW-1003">Cell membrane</keyword>
<dbReference type="AlphaFoldDB" id="A0A430ATU9"/>
<feature type="transmembrane region" description="Helical" evidence="6">
    <location>
        <begin position="276"/>
        <end position="298"/>
    </location>
</feature>
<comment type="caution">
    <text evidence="7">The sequence shown here is derived from an EMBL/GenBank/DDBJ whole genome shotgun (WGS) entry which is preliminary data.</text>
</comment>
<evidence type="ECO:0000256" key="3">
    <source>
        <dbReference type="ARBA" id="ARBA00022692"/>
    </source>
</evidence>
<accession>A0A430ATU9</accession>
<keyword evidence="3 6" id="KW-0812">Transmembrane</keyword>
<evidence type="ECO:0000256" key="5">
    <source>
        <dbReference type="ARBA" id="ARBA00023136"/>
    </source>
</evidence>
<dbReference type="OrthoDB" id="385011at2"/>
<dbReference type="GO" id="GO:0005886">
    <property type="term" value="C:plasma membrane"/>
    <property type="evidence" value="ECO:0007669"/>
    <property type="project" value="UniProtKB-SubCell"/>
</dbReference>
<feature type="transmembrane region" description="Helical" evidence="6">
    <location>
        <begin position="458"/>
        <end position="477"/>
    </location>
</feature>
<evidence type="ECO:0000313" key="7">
    <source>
        <dbReference type="EMBL" id="RSU11478.1"/>
    </source>
</evidence>
<keyword evidence="8" id="KW-1185">Reference proteome</keyword>
<gene>
    <name evidence="7" type="ORF">CBF27_08255</name>
</gene>
<evidence type="ECO:0000256" key="6">
    <source>
        <dbReference type="SAM" id="Phobius"/>
    </source>
</evidence>
<feature type="transmembrane region" description="Helical" evidence="6">
    <location>
        <begin position="319"/>
        <end position="339"/>
    </location>
</feature>
<proteinExistence type="predicted"/>
<feature type="transmembrane region" description="Helical" evidence="6">
    <location>
        <begin position="67"/>
        <end position="89"/>
    </location>
</feature>
<evidence type="ECO:0000256" key="4">
    <source>
        <dbReference type="ARBA" id="ARBA00022989"/>
    </source>
</evidence>
<feature type="transmembrane region" description="Helical" evidence="6">
    <location>
        <begin position="408"/>
        <end position="425"/>
    </location>
</feature>
<dbReference type="Proteomes" id="UP000286773">
    <property type="component" value="Unassembled WGS sequence"/>
</dbReference>
<dbReference type="Pfam" id="PF01943">
    <property type="entry name" value="Polysacc_synt"/>
    <property type="match status" value="1"/>
</dbReference>
<name>A0A430ATU9_9ENTE</name>
<dbReference type="PANTHER" id="PTHR30250:SF11">
    <property type="entry name" value="O-ANTIGEN TRANSPORTER-RELATED"/>
    <property type="match status" value="1"/>
</dbReference>
<organism evidence="7 8">
    <name type="scientific">Vagococcus acidifermentans</name>
    <dbReference type="NCBI Taxonomy" id="564710"/>
    <lineage>
        <taxon>Bacteria</taxon>
        <taxon>Bacillati</taxon>
        <taxon>Bacillota</taxon>
        <taxon>Bacilli</taxon>
        <taxon>Lactobacillales</taxon>
        <taxon>Enterococcaceae</taxon>
        <taxon>Vagococcus</taxon>
    </lineage>
</organism>
<feature type="transmembrane region" description="Helical" evidence="6">
    <location>
        <begin position="198"/>
        <end position="216"/>
    </location>
</feature>
<protein>
    <recommendedName>
        <fullName evidence="9">Polysaccharide biosynthesis protein C-terminal domain-containing protein</fullName>
    </recommendedName>
</protein>
<dbReference type="PANTHER" id="PTHR30250">
    <property type="entry name" value="PST FAMILY PREDICTED COLANIC ACID TRANSPORTER"/>
    <property type="match status" value="1"/>
</dbReference>
<reference evidence="7 8" key="1">
    <citation type="submission" date="2017-05" db="EMBL/GenBank/DDBJ databases">
        <title>Vagococcus spp. assemblies.</title>
        <authorList>
            <person name="Gulvik C.A."/>
        </authorList>
    </citation>
    <scope>NUCLEOTIDE SEQUENCE [LARGE SCALE GENOMIC DNA]</scope>
    <source>
        <strain evidence="7 8">LMG 24798</strain>
    </source>
</reference>